<accession>A0A072P4P5</accession>
<feature type="region of interest" description="Disordered" evidence="8">
    <location>
        <begin position="646"/>
        <end position="669"/>
    </location>
</feature>
<evidence type="ECO:0000256" key="7">
    <source>
        <dbReference type="ARBA" id="ARBA00023242"/>
    </source>
</evidence>
<dbReference type="STRING" id="1182545.A0A072P4P5"/>
<dbReference type="EMBL" id="AMGV01000009">
    <property type="protein sequence ID" value="KEF54786.1"/>
    <property type="molecule type" value="Genomic_DNA"/>
</dbReference>
<organism evidence="10 11">
    <name type="scientific">Exophiala aquamarina CBS 119918</name>
    <dbReference type="NCBI Taxonomy" id="1182545"/>
    <lineage>
        <taxon>Eukaryota</taxon>
        <taxon>Fungi</taxon>
        <taxon>Dikarya</taxon>
        <taxon>Ascomycota</taxon>
        <taxon>Pezizomycotina</taxon>
        <taxon>Eurotiomycetes</taxon>
        <taxon>Chaetothyriomycetidae</taxon>
        <taxon>Chaetothyriales</taxon>
        <taxon>Herpotrichiellaceae</taxon>
        <taxon>Exophiala</taxon>
    </lineage>
</organism>
<dbReference type="SMART" id="SM00066">
    <property type="entry name" value="GAL4"/>
    <property type="match status" value="1"/>
</dbReference>
<dbReference type="PANTHER" id="PTHR47782">
    <property type="entry name" value="ZN(II)2CYS6 TRANSCRIPTION FACTOR (EUROFUNG)-RELATED"/>
    <property type="match status" value="1"/>
</dbReference>
<dbReference type="SMART" id="SM00906">
    <property type="entry name" value="Fungal_trans"/>
    <property type="match status" value="1"/>
</dbReference>
<dbReference type="PANTHER" id="PTHR47782:SF12">
    <property type="entry name" value="ZN(II)2CYS6 TRANSCRIPTION FACTOR (EUROFUNG)"/>
    <property type="match status" value="1"/>
</dbReference>
<comment type="subcellular location">
    <subcellularLocation>
        <location evidence="1">Nucleus</location>
    </subcellularLocation>
</comment>
<protein>
    <recommendedName>
        <fullName evidence="9">Zn(2)-C6 fungal-type domain-containing protein</fullName>
    </recommendedName>
</protein>
<dbReference type="Pfam" id="PF04082">
    <property type="entry name" value="Fungal_trans"/>
    <property type="match status" value="1"/>
</dbReference>
<evidence type="ECO:0000256" key="4">
    <source>
        <dbReference type="ARBA" id="ARBA00023015"/>
    </source>
</evidence>
<dbReference type="SUPFAM" id="SSF57701">
    <property type="entry name" value="Zn2/Cys6 DNA-binding domain"/>
    <property type="match status" value="1"/>
</dbReference>
<dbReference type="InterPro" id="IPR052202">
    <property type="entry name" value="Yeast_MetPath_Reg"/>
</dbReference>
<feature type="region of interest" description="Disordered" evidence="8">
    <location>
        <begin position="151"/>
        <end position="170"/>
    </location>
</feature>
<dbReference type="RefSeq" id="XP_013257376.1">
    <property type="nucleotide sequence ID" value="XM_013401922.1"/>
</dbReference>
<dbReference type="HOGENOM" id="CLU_012101_0_0_1"/>
<dbReference type="Gene3D" id="4.10.240.10">
    <property type="entry name" value="Zn(2)-C6 fungal-type DNA-binding domain"/>
    <property type="match status" value="1"/>
</dbReference>
<dbReference type="InterPro" id="IPR001138">
    <property type="entry name" value="Zn2Cys6_DnaBD"/>
</dbReference>
<evidence type="ECO:0000256" key="3">
    <source>
        <dbReference type="ARBA" id="ARBA00022833"/>
    </source>
</evidence>
<dbReference type="CDD" id="cd00067">
    <property type="entry name" value="GAL4"/>
    <property type="match status" value="1"/>
</dbReference>
<dbReference type="GO" id="GO:0005634">
    <property type="term" value="C:nucleus"/>
    <property type="evidence" value="ECO:0007669"/>
    <property type="project" value="UniProtKB-SubCell"/>
</dbReference>
<dbReference type="InterPro" id="IPR036864">
    <property type="entry name" value="Zn2-C6_fun-type_DNA-bd_sf"/>
</dbReference>
<proteinExistence type="predicted"/>
<dbReference type="GO" id="GO:0000981">
    <property type="term" value="F:DNA-binding transcription factor activity, RNA polymerase II-specific"/>
    <property type="evidence" value="ECO:0007669"/>
    <property type="project" value="InterPro"/>
</dbReference>
<reference evidence="10 11" key="1">
    <citation type="submission" date="2013-03" db="EMBL/GenBank/DDBJ databases">
        <title>The Genome Sequence of Exophiala aquamarina CBS 119918.</title>
        <authorList>
            <consortium name="The Broad Institute Genomics Platform"/>
            <person name="Cuomo C."/>
            <person name="de Hoog S."/>
            <person name="Gorbushina A."/>
            <person name="Walker B."/>
            <person name="Young S.K."/>
            <person name="Zeng Q."/>
            <person name="Gargeya S."/>
            <person name="Fitzgerald M."/>
            <person name="Haas B."/>
            <person name="Abouelleil A."/>
            <person name="Allen A.W."/>
            <person name="Alvarado L."/>
            <person name="Arachchi H.M."/>
            <person name="Berlin A.M."/>
            <person name="Chapman S.B."/>
            <person name="Gainer-Dewar J."/>
            <person name="Goldberg J."/>
            <person name="Griggs A."/>
            <person name="Gujja S."/>
            <person name="Hansen M."/>
            <person name="Howarth C."/>
            <person name="Imamovic A."/>
            <person name="Ireland A."/>
            <person name="Larimer J."/>
            <person name="McCowan C."/>
            <person name="Murphy C."/>
            <person name="Pearson M."/>
            <person name="Poon T.W."/>
            <person name="Priest M."/>
            <person name="Roberts A."/>
            <person name="Saif S."/>
            <person name="Shea T."/>
            <person name="Sisk P."/>
            <person name="Sykes S."/>
            <person name="Wortman J."/>
            <person name="Nusbaum C."/>
            <person name="Birren B."/>
        </authorList>
    </citation>
    <scope>NUCLEOTIDE SEQUENCE [LARGE SCALE GENOMIC DNA]</scope>
    <source>
        <strain evidence="10 11">CBS 119918</strain>
    </source>
</reference>
<dbReference type="Pfam" id="PF00172">
    <property type="entry name" value="Zn_clus"/>
    <property type="match status" value="1"/>
</dbReference>
<dbReference type="VEuPathDB" id="FungiDB:A1O9_09228"/>
<dbReference type="AlphaFoldDB" id="A0A072P4P5"/>
<evidence type="ECO:0000259" key="9">
    <source>
        <dbReference type="PROSITE" id="PS50048"/>
    </source>
</evidence>
<dbReference type="GeneID" id="25284138"/>
<dbReference type="InterPro" id="IPR007219">
    <property type="entry name" value="XnlR_reg_dom"/>
</dbReference>
<keyword evidence="11" id="KW-1185">Reference proteome</keyword>
<evidence type="ECO:0000256" key="5">
    <source>
        <dbReference type="ARBA" id="ARBA00023125"/>
    </source>
</evidence>
<keyword evidence="5" id="KW-0238">DNA-binding</keyword>
<evidence type="ECO:0000313" key="11">
    <source>
        <dbReference type="Proteomes" id="UP000027920"/>
    </source>
</evidence>
<dbReference type="GO" id="GO:0043565">
    <property type="term" value="F:sequence-specific DNA binding"/>
    <property type="evidence" value="ECO:0007669"/>
    <property type="project" value="TreeGrafter"/>
</dbReference>
<feature type="domain" description="Zn(2)-C6 fungal-type" evidence="9">
    <location>
        <begin position="11"/>
        <end position="41"/>
    </location>
</feature>
<evidence type="ECO:0000256" key="1">
    <source>
        <dbReference type="ARBA" id="ARBA00004123"/>
    </source>
</evidence>
<sequence length="731" mass="81106">MSVAGNAKSGACERCYRRKARCSRDLPTCSSCAKANTPCIYTVKEGPIRRQDMERLERRLRYLESRNKELNDQLQEARQVQSPTAQASFTSPASNMNSTREDIGRPPENSEVVHQVSYLSLCAGGERQFLGTTSGLLLANLLQTTLLQTNLPSASQPSNDQRGSEQFQRPGSDTIVQNASLPLRDSAVLPPLHVAKGLLAAYCNHDIICYPFLDANTLGHAFDVVYNQSPQDAIDPLDDFIVDMILAIGTAHVHKFDWHAFPDAETHYNRAITRFSAVFTRGGIPALQAVLLICQYRMGSSSFDTSTSLWHLIGVAARMCFELGLHKKATFGPLQNDDHDLAAWPRSDQEIVEIKRRCFWCVLAMDRVASFVLGRPLAIQLDDVDTELPFIDTNKLSDPQGFSSPNEAFDSPKWHLKTLIFVHIVRYRIICGKILTSLHRDTKSTRESIGSYEAMRNELAMELESWHEDSGRLPLTTAAGSTTELQSASSFTSKEWHELLYHNGILMLFRPSRCLSDAGHNSATLQHIFNSSQQSISLYAFLHRSRRINYSWVTLHSVFISGLSYIYALRYHFQNLQRPDNPGNPPRAKLPLSPTINQVVNDTRACSNVLVAVSERWSTARSCSQVFDKLSDAVLTDVVEAQTRGPGLSATVSSHPHDQGAAPNPLSSPGMSGILPAGMSQELGYMAVDSTLQDCFGDLQSLCIDQYGSDAIAALSQDWLFGIQDPGNGYW</sequence>
<keyword evidence="3" id="KW-0862">Zinc</keyword>
<dbReference type="CDD" id="cd12148">
    <property type="entry name" value="fungal_TF_MHR"/>
    <property type="match status" value="1"/>
</dbReference>
<keyword evidence="6" id="KW-0804">Transcription</keyword>
<dbReference type="PROSITE" id="PS50048">
    <property type="entry name" value="ZN2_CY6_FUNGAL_2"/>
    <property type="match status" value="1"/>
</dbReference>
<evidence type="ECO:0000256" key="8">
    <source>
        <dbReference type="SAM" id="MobiDB-lite"/>
    </source>
</evidence>
<dbReference type="Proteomes" id="UP000027920">
    <property type="component" value="Unassembled WGS sequence"/>
</dbReference>
<evidence type="ECO:0000313" key="10">
    <source>
        <dbReference type="EMBL" id="KEF54786.1"/>
    </source>
</evidence>
<keyword evidence="4" id="KW-0805">Transcription regulation</keyword>
<name>A0A072P4P5_9EURO</name>
<dbReference type="OrthoDB" id="189997at2759"/>
<keyword evidence="2" id="KW-0479">Metal-binding</keyword>
<dbReference type="GO" id="GO:0045944">
    <property type="term" value="P:positive regulation of transcription by RNA polymerase II"/>
    <property type="evidence" value="ECO:0007669"/>
    <property type="project" value="TreeGrafter"/>
</dbReference>
<evidence type="ECO:0000256" key="2">
    <source>
        <dbReference type="ARBA" id="ARBA00022723"/>
    </source>
</evidence>
<dbReference type="GO" id="GO:0006351">
    <property type="term" value="P:DNA-templated transcription"/>
    <property type="evidence" value="ECO:0007669"/>
    <property type="project" value="InterPro"/>
</dbReference>
<dbReference type="GO" id="GO:0008270">
    <property type="term" value="F:zinc ion binding"/>
    <property type="evidence" value="ECO:0007669"/>
    <property type="project" value="InterPro"/>
</dbReference>
<comment type="caution">
    <text evidence="10">The sequence shown here is derived from an EMBL/GenBank/DDBJ whole genome shotgun (WGS) entry which is preliminary data.</text>
</comment>
<keyword evidence="7" id="KW-0539">Nucleus</keyword>
<feature type="compositionally biased region" description="Polar residues" evidence="8">
    <location>
        <begin position="152"/>
        <end position="170"/>
    </location>
</feature>
<gene>
    <name evidence="10" type="ORF">A1O9_09228</name>
</gene>
<feature type="region of interest" description="Disordered" evidence="8">
    <location>
        <begin position="72"/>
        <end position="108"/>
    </location>
</feature>
<feature type="compositionally biased region" description="Polar residues" evidence="8">
    <location>
        <begin position="72"/>
        <end position="98"/>
    </location>
</feature>
<evidence type="ECO:0000256" key="6">
    <source>
        <dbReference type="ARBA" id="ARBA00023163"/>
    </source>
</evidence>